<dbReference type="NCBIfam" id="TIGR04131">
    <property type="entry name" value="Bac_Flav_CTERM"/>
    <property type="match status" value="1"/>
</dbReference>
<dbReference type="InterPro" id="IPR026341">
    <property type="entry name" value="T9SS_type_B"/>
</dbReference>
<dbReference type="Pfam" id="PF13585">
    <property type="entry name" value="CHU_C"/>
    <property type="match status" value="1"/>
</dbReference>
<evidence type="ECO:0000313" key="2">
    <source>
        <dbReference type="EMBL" id="SDH43896.1"/>
    </source>
</evidence>
<proteinExistence type="predicted"/>
<protein>
    <submittedName>
        <fullName evidence="2">Gliding motility-associated C-terminal domain-containing protein</fullName>
    </submittedName>
</protein>
<sequence length="579" mass="63653">MKQTLQLTLILCLFLQTVRAQVDCSNVGFEQGNANGWVLTYGAVTDANQQTVFQAEQSGTQNNEHYVTSVSDGNDPKIPSIPMVAPGSTHSIRIGNVTEGGHFSRIHTDYIVTADNTLFQYKFAVILQNTGADGRANHQPFQKPGFNILIFDSNGEELPCSAYDIQLEGTNTVEGFQASGDIQYRNWTVGAIDLRNFVGKKLTIVVTAHGCTRMRHFGYAYFDAECLKSEIKQVADCPDEDGYITLAAPEGFGKYIWNNGETAQQIRVKANVGDKFHVDMVPRGSLDESCALGLDFTVSFKKKTATLVRSICDGETFALGDTLLKTSGTYVRNVSKSNVCDSTVTLTLTVNPVGKFTQNLRICEGESVKVGDSTYTQAGTYIQNIPQATGCDSVVTTVLEVVRIEVSVTPALSLTQGDSVHVEPIIEPSGNYTYHWDQPGLSCTDCPDPWASPPKSTLYQLEVSDHDKVCTRQARVQVYVKPCGIEIPDAFSPNNDQLNEVFYVYGNACVKQVREMFIYNRWGEVIYQKSNFAASDPSAGWDGSYHGLKTAPGVYPYKIRVELTNGSFLSYKGVVTLLR</sequence>
<dbReference type="EMBL" id="FNAN01000037">
    <property type="protein sequence ID" value="SDH43896.1"/>
    <property type="molecule type" value="Genomic_DNA"/>
</dbReference>
<keyword evidence="1" id="KW-0732">Signal</keyword>
<evidence type="ECO:0000313" key="3">
    <source>
        <dbReference type="Proteomes" id="UP000198748"/>
    </source>
</evidence>
<dbReference type="Proteomes" id="UP000198748">
    <property type="component" value="Unassembled WGS sequence"/>
</dbReference>
<reference evidence="3" key="1">
    <citation type="submission" date="2016-10" db="EMBL/GenBank/DDBJ databases">
        <authorList>
            <person name="Varghese N."/>
            <person name="Submissions S."/>
        </authorList>
    </citation>
    <scope>NUCLEOTIDE SEQUENCE [LARGE SCALE GENOMIC DNA]</scope>
    <source>
        <strain evidence="3">DSM 25329</strain>
    </source>
</reference>
<name>A0A1G8CEK0_9BACT</name>
<accession>A0A1G8CEK0</accession>
<feature type="signal peptide" evidence="1">
    <location>
        <begin position="1"/>
        <end position="20"/>
    </location>
</feature>
<feature type="chain" id="PRO_5011563289" evidence="1">
    <location>
        <begin position="21"/>
        <end position="579"/>
    </location>
</feature>
<evidence type="ECO:0000256" key="1">
    <source>
        <dbReference type="SAM" id="SignalP"/>
    </source>
</evidence>
<keyword evidence="3" id="KW-1185">Reference proteome</keyword>
<dbReference type="AlphaFoldDB" id="A0A1G8CEK0"/>
<dbReference type="RefSeq" id="WP_229213008.1">
    <property type="nucleotide sequence ID" value="NZ_FNAN01000037.1"/>
</dbReference>
<gene>
    <name evidence="2" type="ORF">SAMN04487996_13734</name>
</gene>
<organism evidence="2 3">
    <name type="scientific">Dyadobacter soli</name>
    <dbReference type="NCBI Taxonomy" id="659014"/>
    <lineage>
        <taxon>Bacteria</taxon>
        <taxon>Pseudomonadati</taxon>
        <taxon>Bacteroidota</taxon>
        <taxon>Cytophagia</taxon>
        <taxon>Cytophagales</taxon>
        <taxon>Spirosomataceae</taxon>
        <taxon>Dyadobacter</taxon>
    </lineage>
</organism>
<dbReference type="STRING" id="659014.SAMN04487996_13734"/>